<comment type="similarity">
    <text evidence="2">Belongs to the FAD-dependent glycerol-3-phosphate dehydrogenase family.</text>
</comment>
<dbReference type="InterPro" id="IPR038299">
    <property type="entry name" value="DAO_C_sf"/>
</dbReference>
<dbReference type="SUPFAM" id="SSF51905">
    <property type="entry name" value="FAD/NAD(P)-binding domain"/>
    <property type="match status" value="1"/>
</dbReference>
<comment type="caution">
    <text evidence="8">The sequence shown here is derived from an EMBL/GenBank/DDBJ whole genome shotgun (WGS) entry which is preliminary data.</text>
</comment>
<dbReference type="PRINTS" id="PR01001">
    <property type="entry name" value="FADG3PDH"/>
</dbReference>
<evidence type="ECO:0000313" key="9">
    <source>
        <dbReference type="Proteomes" id="UP000245252"/>
    </source>
</evidence>
<protein>
    <submittedName>
        <fullName evidence="8">Glycerol-3-phosphate dehydrogenase</fullName>
    </submittedName>
</protein>
<reference evidence="8 9" key="1">
    <citation type="submission" date="2018-05" db="EMBL/GenBank/DDBJ databases">
        <title>The draft genome of strain NS-104.</title>
        <authorList>
            <person name="Hang P."/>
            <person name="Jiang J."/>
        </authorList>
    </citation>
    <scope>NUCLEOTIDE SEQUENCE [LARGE SCALE GENOMIC DNA]</scope>
    <source>
        <strain evidence="8 9">NS-104</strain>
    </source>
</reference>
<keyword evidence="9" id="KW-1185">Reference proteome</keyword>
<feature type="domain" description="FAD dependent oxidoreductase" evidence="6">
    <location>
        <begin position="28"/>
        <end position="368"/>
    </location>
</feature>
<dbReference type="SUPFAM" id="SSF54373">
    <property type="entry name" value="FAD-linked reductases, C-terminal domain"/>
    <property type="match status" value="1"/>
</dbReference>
<organism evidence="8 9">
    <name type="scientific">Metarhizobium album</name>
    <dbReference type="NCBI Taxonomy" id="2182425"/>
    <lineage>
        <taxon>Bacteria</taxon>
        <taxon>Pseudomonadati</taxon>
        <taxon>Pseudomonadota</taxon>
        <taxon>Alphaproteobacteria</taxon>
        <taxon>Hyphomicrobiales</taxon>
        <taxon>Rhizobiaceae</taxon>
        <taxon>Metarhizobium</taxon>
    </lineage>
</organism>
<dbReference type="PANTHER" id="PTHR11985">
    <property type="entry name" value="GLYCEROL-3-PHOSPHATE DEHYDROGENASE"/>
    <property type="match status" value="1"/>
</dbReference>
<accession>A0A2U2DNJ2</accession>
<dbReference type="InterPro" id="IPR000447">
    <property type="entry name" value="G3P_DH_FAD-dep"/>
</dbReference>
<dbReference type="EMBL" id="QFBC01000008">
    <property type="protein sequence ID" value="PWE54860.1"/>
    <property type="molecule type" value="Genomic_DNA"/>
</dbReference>
<dbReference type="Pfam" id="PF01266">
    <property type="entry name" value="DAO"/>
    <property type="match status" value="1"/>
</dbReference>
<dbReference type="Proteomes" id="UP000245252">
    <property type="component" value="Unassembled WGS sequence"/>
</dbReference>
<keyword evidence="5" id="KW-0560">Oxidoreductase</keyword>
<dbReference type="Pfam" id="PF16901">
    <property type="entry name" value="DAO_C"/>
    <property type="match status" value="1"/>
</dbReference>
<keyword evidence="3" id="KW-0285">Flavoprotein</keyword>
<sequence>MSAARSFATNLPPRATALAAVQAMRDIDVLVVGGGINGAGTFRDLALQDVGVLAVDRVDWGAGASMASSRMAHGGLRYLENGEFRLTAEATRERNRLLRAAGHMIRPLPMAIPFFSHGAGLLTSVKRVLGFSASLRERGFVMAEIGLLLYDWFGRFDRSTPLHRAMLSRGVRRLFPALHPAVRAASVYYDAVIDAPERIAVEMIAEGLDASPRSMALNHCALVAIQGSDVVLRDEISGRCFTLRPKVVVNAAGAWIDLANGALGIDRPLMGGTKGSHIVIDHPGLFKALSGHGMIFDDGAGRVCIIYPIRGKVLLGATDIPVENPDLAHCSEDEEDYLLAAARVIFPKIDFGREHVVFRFCGVRPLPKSGATTPGAVSRDHAIAIFEPEGDRSFPILNLVGGKWTTFRAFSAQVCEAVMQRLGSGRSVDTGDRAVGGGQGMAQAPARQALARSLADRHGLSPERSEVLVNRYGAGAQAVAAFLAEGTDAPLADAPSYSEREILRLVRCEMAASVEDIIFRRTTLAIDGMLSTAMLERISAILCEETGGDPADGLRDLSHLIERLRIRHAVQRLRDCPPPPSHLNTLEQRP</sequence>
<evidence type="ECO:0000256" key="2">
    <source>
        <dbReference type="ARBA" id="ARBA00007330"/>
    </source>
</evidence>
<dbReference type="GO" id="GO:0004368">
    <property type="term" value="F:glycerol-3-phosphate dehydrogenase (quinone) activity"/>
    <property type="evidence" value="ECO:0007669"/>
    <property type="project" value="InterPro"/>
</dbReference>
<evidence type="ECO:0000313" key="8">
    <source>
        <dbReference type="EMBL" id="PWE54860.1"/>
    </source>
</evidence>
<evidence type="ECO:0000259" key="7">
    <source>
        <dbReference type="Pfam" id="PF16901"/>
    </source>
</evidence>
<dbReference type="GO" id="GO:0046168">
    <property type="term" value="P:glycerol-3-phosphate catabolic process"/>
    <property type="evidence" value="ECO:0007669"/>
    <property type="project" value="TreeGrafter"/>
</dbReference>
<gene>
    <name evidence="8" type="ORF">DEM27_18120</name>
</gene>
<comment type="cofactor">
    <cofactor evidence="1">
        <name>FAD</name>
        <dbReference type="ChEBI" id="CHEBI:57692"/>
    </cofactor>
</comment>
<evidence type="ECO:0000256" key="3">
    <source>
        <dbReference type="ARBA" id="ARBA00022630"/>
    </source>
</evidence>
<evidence type="ECO:0000256" key="4">
    <source>
        <dbReference type="ARBA" id="ARBA00022827"/>
    </source>
</evidence>
<dbReference type="Gene3D" id="1.10.8.870">
    <property type="entry name" value="Alpha-glycerophosphate oxidase, cap domain"/>
    <property type="match status" value="1"/>
</dbReference>
<dbReference type="RefSeq" id="WP_109459660.1">
    <property type="nucleotide sequence ID" value="NZ_QFBC01000008.1"/>
</dbReference>
<dbReference type="InterPro" id="IPR006076">
    <property type="entry name" value="FAD-dep_OxRdtase"/>
</dbReference>
<dbReference type="InterPro" id="IPR036188">
    <property type="entry name" value="FAD/NAD-bd_sf"/>
</dbReference>
<feature type="domain" description="Alpha-glycerophosphate oxidase C-terminal" evidence="7">
    <location>
        <begin position="430"/>
        <end position="549"/>
    </location>
</feature>
<dbReference type="InterPro" id="IPR031656">
    <property type="entry name" value="DAO_C"/>
</dbReference>
<name>A0A2U2DNJ2_9HYPH</name>
<dbReference type="OrthoDB" id="9766796at2"/>
<keyword evidence="4" id="KW-0274">FAD</keyword>
<evidence type="ECO:0000256" key="1">
    <source>
        <dbReference type="ARBA" id="ARBA00001974"/>
    </source>
</evidence>
<proteinExistence type="inferred from homology"/>
<dbReference type="AlphaFoldDB" id="A0A2U2DNJ2"/>
<dbReference type="Gene3D" id="3.30.9.10">
    <property type="entry name" value="D-Amino Acid Oxidase, subunit A, domain 2"/>
    <property type="match status" value="1"/>
</dbReference>
<dbReference type="Gene3D" id="3.50.50.60">
    <property type="entry name" value="FAD/NAD(P)-binding domain"/>
    <property type="match status" value="1"/>
</dbReference>
<evidence type="ECO:0000256" key="5">
    <source>
        <dbReference type="ARBA" id="ARBA00023002"/>
    </source>
</evidence>
<dbReference type="PANTHER" id="PTHR11985:SF15">
    <property type="entry name" value="GLYCEROL-3-PHOSPHATE DEHYDROGENASE, MITOCHONDRIAL"/>
    <property type="match status" value="1"/>
</dbReference>
<evidence type="ECO:0000259" key="6">
    <source>
        <dbReference type="Pfam" id="PF01266"/>
    </source>
</evidence>